<dbReference type="PATRIC" id="fig|889204.5.peg.1201"/>
<name>E8JZL4_9STRE</name>
<reference evidence="1 2" key="1">
    <citation type="submission" date="2010-12" db="EMBL/GenBank/DDBJ databases">
        <authorList>
            <person name="Muzny D."/>
            <person name="Qin X."/>
            <person name="Deng J."/>
            <person name="Jiang H."/>
            <person name="Liu Y."/>
            <person name="Qu J."/>
            <person name="Song X.-Z."/>
            <person name="Zhang L."/>
            <person name="Thornton R."/>
            <person name="Coyle M."/>
            <person name="Francisco L."/>
            <person name="Jackson L."/>
            <person name="Javaid M."/>
            <person name="Korchina V."/>
            <person name="Kovar C."/>
            <person name="Mata R."/>
            <person name="Mathew T."/>
            <person name="Ngo R."/>
            <person name="Nguyen L."/>
            <person name="Nguyen N."/>
            <person name="Okwuonu G."/>
            <person name="Ongeri F."/>
            <person name="Pham C."/>
            <person name="Simmons D."/>
            <person name="Wilczek-Boney K."/>
            <person name="Hale W."/>
            <person name="Jakkamsetti A."/>
            <person name="Pham P."/>
            <person name="Ruth R."/>
            <person name="San Lucas F."/>
            <person name="Warren J."/>
            <person name="Zhang J."/>
            <person name="Zhao Z."/>
            <person name="Zhou C."/>
            <person name="Zhu D."/>
            <person name="Lee S."/>
            <person name="Bess C."/>
            <person name="Blankenburg K."/>
            <person name="Forbes L."/>
            <person name="Fu Q."/>
            <person name="Gubbala S."/>
            <person name="Hirani K."/>
            <person name="Jayaseelan J.C."/>
            <person name="Lara F."/>
            <person name="Munidasa M."/>
            <person name="Palculict T."/>
            <person name="Patil S."/>
            <person name="Pu L.-L."/>
            <person name="Saada N."/>
            <person name="Tang L."/>
            <person name="Weissenberger G."/>
            <person name="Zhu Y."/>
            <person name="Hemphill L."/>
            <person name="Shang Y."/>
            <person name="Youmans B."/>
            <person name="Ayvaz T."/>
            <person name="Ross M."/>
            <person name="Santibanez J."/>
            <person name="Aqrawi P."/>
            <person name="Gross S."/>
            <person name="Joshi V."/>
            <person name="Fowler G."/>
            <person name="Nazareth L."/>
            <person name="Reid J."/>
            <person name="Worley K."/>
            <person name="Petrosino J."/>
            <person name="Highlander S."/>
            <person name="Gibbs R."/>
        </authorList>
    </citation>
    <scope>NUCLEOTIDE SEQUENCE [LARGE SCALE GENOMIC DNA]</scope>
    <source>
        <strain evidence="1 2">ATCC 700779</strain>
    </source>
</reference>
<dbReference type="Proteomes" id="UP000002815">
    <property type="component" value="Unassembled WGS sequence"/>
</dbReference>
<sequence length="90" mass="11077">MKKEYTSKKYMKILNKEDIMEIYLLMDKLNEIFHDPSRSEDINIIKEFGDTYYPIIHKLYYKTLWNALTIEQRKEILGEDYIHEIYGKYD</sequence>
<comment type="caution">
    <text evidence="1">The sequence shown here is derived from an EMBL/GenBank/DDBJ whole genome shotgun (WGS) entry which is preliminary data.</text>
</comment>
<accession>E8JZL4</accession>
<dbReference type="AlphaFoldDB" id="E8JZL4"/>
<keyword evidence="2" id="KW-1185">Reference proteome</keyword>
<evidence type="ECO:0000313" key="1">
    <source>
        <dbReference type="EMBL" id="EFX37033.1"/>
    </source>
</evidence>
<organism evidence="1 2">
    <name type="scientific">Streptococcus infantis ATCC 700779</name>
    <dbReference type="NCBI Taxonomy" id="889204"/>
    <lineage>
        <taxon>Bacteria</taxon>
        <taxon>Bacillati</taxon>
        <taxon>Bacillota</taxon>
        <taxon>Bacilli</taxon>
        <taxon>Lactobacillales</taxon>
        <taxon>Streptococcaceae</taxon>
        <taxon>Streptococcus</taxon>
    </lineage>
</organism>
<dbReference type="HOGENOM" id="CLU_2439516_0_0_9"/>
<dbReference type="RefSeq" id="WP_006148364.1">
    <property type="nucleotide sequence ID" value="NZ_AJTA01000038.1"/>
</dbReference>
<evidence type="ECO:0000313" key="2">
    <source>
        <dbReference type="Proteomes" id="UP000002815"/>
    </source>
</evidence>
<proteinExistence type="predicted"/>
<protein>
    <submittedName>
        <fullName evidence="1">Uncharacterized protein</fullName>
    </submittedName>
</protein>
<gene>
    <name evidence="1" type="ORF">HMPREF9423_0677</name>
</gene>
<dbReference type="EMBL" id="AEVD01000005">
    <property type="protein sequence ID" value="EFX37033.1"/>
    <property type="molecule type" value="Genomic_DNA"/>
</dbReference>
<dbReference type="GeneID" id="29746473"/>